<dbReference type="PIRSF" id="PIRSF017393">
    <property type="entry name" value="MTase_SAV2177"/>
    <property type="match status" value="1"/>
</dbReference>
<protein>
    <submittedName>
        <fullName evidence="1">S-adenosyl methyltransferase</fullName>
    </submittedName>
</protein>
<comment type="caution">
    <text evidence="1">The sequence shown here is derived from an EMBL/GenBank/DDBJ whole genome shotgun (WGS) entry which is preliminary data.</text>
</comment>
<proteinExistence type="predicted"/>
<evidence type="ECO:0000313" key="1">
    <source>
        <dbReference type="EMBL" id="RKT74247.1"/>
    </source>
</evidence>
<reference evidence="1 2" key="1">
    <citation type="submission" date="2018-10" db="EMBL/GenBank/DDBJ databases">
        <title>Sequencing the genomes of 1000 actinobacteria strains.</title>
        <authorList>
            <person name="Klenk H.-P."/>
        </authorList>
    </citation>
    <scope>NUCLEOTIDE SEQUENCE [LARGE SCALE GENOMIC DNA]</scope>
    <source>
        <strain evidence="1 2">DSM 43911</strain>
    </source>
</reference>
<dbReference type="GO" id="GO:0032259">
    <property type="term" value="P:methylation"/>
    <property type="evidence" value="ECO:0007669"/>
    <property type="project" value="UniProtKB-KW"/>
</dbReference>
<dbReference type="EMBL" id="RBXR01000001">
    <property type="protein sequence ID" value="RKT74247.1"/>
    <property type="molecule type" value="Genomic_DNA"/>
</dbReference>
<sequence length="265" mass="29056">MQRPAWVGPEIDLQKPSAARVYDVHLGGSHNFQVDRDAAAAITKVMPGLPAILRANRHYLRRAVTYLAEQGITQFLDLGSGIPTAGNVHEVAWRHDPSARIVYVDCDGVAVAHSRAILHDEPNADAVLADLRNPSDVLTAAEALLDFSRPVAVLMFAVLHFLPGSDDPAGLIRRYLEPAVPGSYLALSHASFEGDADQAEEATQQFRRRVTDFTMRTRREVTALFGDLELVEPGVVYLPEWHPEDGDEVGDASWTSTFAGVARKR</sequence>
<dbReference type="OrthoDB" id="5175904at2"/>
<keyword evidence="1" id="KW-0808">Transferase</keyword>
<dbReference type="InterPro" id="IPR029063">
    <property type="entry name" value="SAM-dependent_MTases_sf"/>
</dbReference>
<dbReference type="InterPro" id="IPR006764">
    <property type="entry name" value="SAM_dep_MeTrfase_SAV2177_type"/>
</dbReference>
<evidence type="ECO:0000313" key="2">
    <source>
        <dbReference type="Proteomes" id="UP000272729"/>
    </source>
</evidence>
<dbReference type="GO" id="GO:0008168">
    <property type="term" value="F:methyltransferase activity"/>
    <property type="evidence" value="ECO:0007669"/>
    <property type="project" value="UniProtKB-KW"/>
</dbReference>
<dbReference type="Gene3D" id="3.40.50.150">
    <property type="entry name" value="Vaccinia Virus protein VP39"/>
    <property type="match status" value="1"/>
</dbReference>
<dbReference type="Proteomes" id="UP000272729">
    <property type="component" value="Unassembled WGS sequence"/>
</dbReference>
<dbReference type="SUPFAM" id="SSF53335">
    <property type="entry name" value="S-adenosyl-L-methionine-dependent methyltransferases"/>
    <property type="match status" value="1"/>
</dbReference>
<keyword evidence="1" id="KW-0489">Methyltransferase</keyword>
<gene>
    <name evidence="1" type="ORF">DFJ66_7590</name>
</gene>
<dbReference type="Pfam" id="PF04672">
    <property type="entry name" value="Methyltransf_19"/>
    <property type="match status" value="1"/>
</dbReference>
<dbReference type="AlphaFoldDB" id="A0A495XJH2"/>
<dbReference type="RefSeq" id="WP_121228617.1">
    <property type="nucleotide sequence ID" value="NZ_JBIUBA010000018.1"/>
</dbReference>
<accession>A0A495XJH2</accession>
<keyword evidence="2" id="KW-1185">Reference proteome</keyword>
<name>A0A495XJH2_9PSEU</name>
<organism evidence="1 2">
    <name type="scientific">Saccharothrix variisporea</name>
    <dbReference type="NCBI Taxonomy" id="543527"/>
    <lineage>
        <taxon>Bacteria</taxon>
        <taxon>Bacillati</taxon>
        <taxon>Actinomycetota</taxon>
        <taxon>Actinomycetes</taxon>
        <taxon>Pseudonocardiales</taxon>
        <taxon>Pseudonocardiaceae</taxon>
        <taxon>Saccharothrix</taxon>
    </lineage>
</organism>